<accession>A0A8J2ST23</accession>
<gene>
    <name evidence="2" type="ORF">PECAL_5P02620</name>
</gene>
<protein>
    <recommendedName>
        <fullName evidence="4">WW domain-containing protein</fullName>
    </recommendedName>
</protein>
<feature type="region of interest" description="Disordered" evidence="1">
    <location>
        <begin position="65"/>
        <end position="235"/>
    </location>
</feature>
<dbReference type="PRINTS" id="PR00806">
    <property type="entry name" value="VINCULIN"/>
</dbReference>
<keyword evidence="3" id="KW-1185">Reference proteome</keyword>
<feature type="compositionally biased region" description="Pro residues" evidence="1">
    <location>
        <begin position="208"/>
        <end position="223"/>
    </location>
</feature>
<reference evidence="2" key="1">
    <citation type="submission" date="2021-11" db="EMBL/GenBank/DDBJ databases">
        <authorList>
            <consortium name="Genoscope - CEA"/>
            <person name="William W."/>
        </authorList>
    </citation>
    <scope>NUCLEOTIDE SEQUENCE</scope>
</reference>
<dbReference type="AlphaFoldDB" id="A0A8J2ST23"/>
<feature type="region of interest" description="Disordered" evidence="1">
    <location>
        <begin position="1"/>
        <end position="35"/>
    </location>
</feature>
<dbReference type="Gene3D" id="2.20.70.10">
    <property type="match status" value="1"/>
</dbReference>
<sequence length="290" mass="30237">MSHGRAQPRHRRRKSDFFGSPAKQTSAAPPVAVPEAADDEWVRCHDAATGASYYANRRSFEVSWTPPTAAVSPPPPAAAEASVAAPPPARARRGADAAWIGRGGAALAKATHEAPTPVVAPPSPPAPEPPSPPTPEPPPPPEPDDEPSYEEFVVVDERTDSGTEEGSGASYEEFEELEEVVVVAPEPRAPLTPEAATPEPAAEAPAAPAEPTPEPSPSPPEPAPTTHAAPPARRKTAQELLAALAEVSERLAPYAAAFAPAPRKHALLDVRGAPTRRGRALLAAARRCRA</sequence>
<feature type="compositionally biased region" description="Pro residues" evidence="1">
    <location>
        <begin position="118"/>
        <end position="141"/>
    </location>
</feature>
<proteinExistence type="predicted"/>
<evidence type="ECO:0008006" key="4">
    <source>
        <dbReference type="Google" id="ProtNLM"/>
    </source>
</evidence>
<feature type="compositionally biased region" description="Basic residues" evidence="1">
    <location>
        <begin position="1"/>
        <end position="14"/>
    </location>
</feature>
<comment type="caution">
    <text evidence="2">The sequence shown here is derived from an EMBL/GenBank/DDBJ whole genome shotgun (WGS) entry which is preliminary data.</text>
</comment>
<evidence type="ECO:0000313" key="2">
    <source>
        <dbReference type="EMBL" id="CAH0375723.1"/>
    </source>
</evidence>
<feature type="compositionally biased region" description="Low complexity" evidence="1">
    <location>
        <begin position="180"/>
        <end position="207"/>
    </location>
</feature>
<name>A0A8J2ST23_9STRA</name>
<evidence type="ECO:0000313" key="3">
    <source>
        <dbReference type="Proteomes" id="UP000789595"/>
    </source>
</evidence>
<evidence type="ECO:0000256" key="1">
    <source>
        <dbReference type="SAM" id="MobiDB-lite"/>
    </source>
</evidence>
<dbReference type="EMBL" id="CAKKNE010000005">
    <property type="protein sequence ID" value="CAH0375723.1"/>
    <property type="molecule type" value="Genomic_DNA"/>
</dbReference>
<organism evidence="2 3">
    <name type="scientific">Pelagomonas calceolata</name>
    <dbReference type="NCBI Taxonomy" id="35677"/>
    <lineage>
        <taxon>Eukaryota</taxon>
        <taxon>Sar</taxon>
        <taxon>Stramenopiles</taxon>
        <taxon>Ochrophyta</taxon>
        <taxon>Pelagophyceae</taxon>
        <taxon>Pelagomonadales</taxon>
        <taxon>Pelagomonadaceae</taxon>
        <taxon>Pelagomonas</taxon>
    </lineage>
</organism>
<dbReference type="Proteomes" id="UP000789595">
    <property type="component" value="Unassembled WGS sequence"/>
</dbReference>